<name>A0A3S5CT56_9PLAT</name>
<dbReference type="AlphaFoldDB" id="A0A3S5CT56"/>
<evidence type="ECO:0000313" key="2">
    <source>
        <dbReference type="Proteomes" id="UP000784294"/>
    </source>
</evidence>
<keyword evidence="2" id="KW-1185">Reference proteome</keyword>
<evidence type="ECO:0000313" key="1">
    <source>
        <dbReference type="EMBL" id="VEL34679.1"/>
    </source>
</evidence>
<gene>
    <name evidence="1" type="ORF">PXEA_LOCUS28119</name>
</gene>
<dbReference type="Proteomes" id="UP000784294">
    <property type="component" value="Unassembled WGS sequence"/>
</dbReference>
<dbReference type="EMBL" id="CAAALY010248140">
    <property type="protein sequence ID" value="VEL34679.1"/>
    <property type="molecule type" value="Genomic_DNA"/>
</dbReference>
<proteinExistence type="predicted"/>
<reference evidence="1" key="1">
    <citation type="submission" date="2018-11" db="EMBL/GenBank/DDBJ databases">
        <authorList>
            <consortium name="Pathogen Informatics"/>
        </authorList>
    </citation>
    <scope>NUCLEOTIDE SEQUENCE</scope>
</reference>
<comment type="caution">
    <text evidence="1">The sequence shown here is derived from an EMBL/GenBank/DDBJ whole genome shotgun (WGS) entry which is preliminary data.</text>
</comment>
<organism evidence="1 2">
    <name type="scientific">Protopolystoma xenopodis</name>
    <dbReference type="NCBI Taxonomy" id="117903"/>
    <lineage>
        <taxon>Eukaryota</taxon>
        <taxon>Metazoa</taxon>
        <taxon>Spiralia</taxon>
        <taxon>Lophotrochozoa</taxon>
        <taxon>Platyhelminthes</taxon>
        <taxon>Monogenea</taxon>
        <taxon>Polyopisthocotylea</taxon>
        <taxon>Polystomatidea</taxon>
        <taxon>Polystomatidae</taxon>
        <taxon>Protopolystoma</taxon>
    </lineage>
</organism>
<sequence length="104" mass="11505">MFVGAAGRGWAVLRRKPVRALRADGADKIASETRNSFRKEIIGSCGELSAGNVEELSDGLTLNMLSEPESNDRCKHIRLVLAKLKLCNARRLVEFECENQEKCG</sequence>
<protein>
    <submittedName>
        <fullName evidence="1">Uncharacterized protein</fullName>
    </submittedName>
</protein>
<accession>A0A3S5CT56</accession>